<feature type="region of interest" description="Disordered" evidence="1">
    <location>
        <begin position="1"/>
        <end position="25"/>
    </location>
</feature>
<evidence type="ECO:0000313" key="2">
    <source>
        <dbReference type="EMBL" id="KAE8970282.1"/>
    </source>
</evidence>
<dbReference type="Proteomes" id="UP000429607">
    <property type="component" value="Unassembled WGS sequence"/>
</dbReference>
<gene>
    <name evidence="2" type="ORF">PR001_g27252</name>
</gene>
<sequence>MVEGGQGAPRPGLGGRHGGQQQTAQAKMLAPLLREVQALVGKLGVEYCALQPTRTQHNPALQVRLRAYQGLRFTLKALDSATEEASASFARIGAECKTSQAPRCKILLP</sequence>
<comment type="caution">
    <text evidence="2">The sequence shown here is derived from an EMBL/GenBank/DDBJ whole genome shotgun (WGS) entry which is preliminary data.</text>
</comment>
<name>A0A6A3HMV1_9STRA</name>
<protein>
    <submittedName>
        <fullName evidence="2">Uncharacterized protein</fullName>
    </submittedName>
</protein>
<evidence type="ECO:0000313" key="3">
    <source>
        <dbReference type="Proteomes" id="UP000429607"/>
    </source>
</evidence>
<feature type="compositionally biased region" description="Gly residues" evidence="1">
    <location>
        <begin position="1"/>
        <end position="18"/>
    </location>
</feature>
<evidence type="ECO:0000256" key="1">
    <source>
        <dbReference type="SAM" id="MobiDB-lite"/>
    </source>
</evidence>
<proteinExistence type="predicted"/>
<organism evidence="2 3">
    <name type="scientific">Phytophthora rubi</name>
    <dbReference type="NCBI Taxonomy" id="129364"/>
    <lineage>
        <taxon>Eukaryota</taxon>
        <taxon>Sar</taxon>
        <taxon>Stramenopiles</taxon>
        <taxon>Oomycota</taxon>
        <taxon>Peronosporomycetes</taxon>
        <taxon>Peronosporales</taxon>
        <taxon>Peronosporaceae</taxon>
        <taxon>Phytophthora</taxon>
    </lineage>
</organism>
<dbReference type="AlphaFoldDB" id="A0A6A3HMV1"/>
<dbReference type="EMBL" id="QXFV01004331">
    <property type="protein sequence ID" value="KAE8970282.1"/>
    <property type="molecule type" value="Genomic_DNA"/>
</dbReference>
<reference evidence="2 3" key="1">
    <citation type="submission" date="2018-09" db="EMBL/GenBank/DDBJ databases">
        <title>Genomic investigation of the strawberry pathogen Phytophthora fragariae indicates pathogenicity is determined by transcriptional variation in three key races.</title>
        <authorList>
            <person name="Adams T.M."/>
            <person name="Armitage A.D."/>
            <person name="Sobczyk M.K."/>
            <person name="Bates H.J."/>
            <person name="Dunwell J.M."/>
            <person name="Nellist C.F."/>
            <person name="Harrison R.J."/>
        </authorList>
    </citation>
    <scope>NUCLEOTIDE SEQUENCE [LARGE SCALE GENOMIC DNA]</scope>
    <source>
        <strain evidence="2 3">SCRP249</strain>
    </source>
</reference>
<accession>A0A6A3HMV1</accession>